<reference evidence="2" key="1">
    <citation type="journal article" date="2020" name="Stud. Mycol.">
        <title>101 Dothideomycetes genomes: a test case for predicting lifestyles and emergence of pathogens.</title>
        <authorList>
            <person name="Haridas S."/>
            <person name="Albert R."/>
            <person name="Binder M."/>
            <person name="Bloem J."/>
            <person name="Labutti K."/>
            <person name="Salamov A."/>
            <person name="Andreopoulos B."/>
            <person name="Baker S."/>
            <person name="Barry K."/>
            <person name="Bills G."/>
            <person name="Bluhm B."/>
            <person name="Cannon C."/>
            <person name="Castanera R."/>
            <person name="Culley D."/>
            <person name="Daum C."/>
            <person name="Ezra D."/>
            <person name="Gonzalez J."/>
            <person name="Henrissat B."/>
            <person name="Kuo A."/>
            <person name="Liang C."/>
            <person name="Lipzen A."/>
            <person name="Lutzoni F."/>
            <person name="Magnuson J."/>
            <person name="Mondo S."/>
            <person name="Nolan M."/>
            <person name="Ohm R."/>
            <person name="Pangilinan J."/>
            <person name="Park H.-J."/>
            <person name="Ramirez L."/>
            <person name="Alfaro M."/>
            <person name="Sun H."/>
            <person name="Tritt A."/>
            <person name="Yoshinaga Y."/>
            <person name="Zwiers L.-H."/>
            <person name="Turgeon B."/>
            <person name="Goodwin S."/>
            <person name="Spatafora J."/>
            <person name="Crous P."/>
            <person name="Grigoriev I."/>
        </authorList>
    </citation>
    <scope>NUCLEOTIDE SEQUENCE</scope>
    <source>
        <strain evidence="2">CBS 161.51</strain>
    </source>
</reference>
<dbReference type="EMBL" id="ML976106">
    <property type="protein sequence ID" value="KAF1938393.1"/>
    <property type="molecule type" value="Genomic_DNA"/>
</dbReference>
<keyword evidence="1" id="KW-1133">Transmembrane helix</keyword>
<evidence type="ECO:0000313" key="2">
    <source>
        <dbReference type="EMBL" id="KAF1938393.1"/>
    </source>
</evidence>
<organism evidence="2 3">
    <name type="scientific">Clathrospora elynae</name>
    <dbReference type="NCBI Taxonomy" id="706981"/>
    <lineage>
        <taxon>Eukaryota</taxon>
        <taxon>Fungi</taxon>
        <taxon>Dikarya</taxon>
        <taxon>Ascomycota</taxon>
        <taxon>Pezizomycotina</taxon>
        <taxon>Dothideomycetes</taxon>
        <taxon>Pleosporomycetidae</taxon>
        <taxon>Pleosporales</taxon>
        <taxon>Diademaceae</taxon>
        <taxon>Clathrospora</taxon>
    </lineage>
</organism>
<gene>
    <name evidence="2" type="ORF">EJ02DRAFT_457904</name>
</gene>
<name>A0A6A5SEC0_9PLEO</name>
<keyword evidence="1" id="KW-0812">Transmembrane</keyword>
<keyword evidence="1" id="KW-0472">Membrane</keyword>
<evidence type="ECO:0000313" key="3">
    <source>
        <dbReference type="Proteomes" id="UP000800038"/>
    </source>
</evidence>
<evidence type="ECO:0000256" key="1">
    <source>
        <dbReference type="SAM" id="Phobius"/>
    </source>
</evidence>
<dbReference type="Proteomes" id="UP000800038">
    <property type="component" value="Unassembled WGS sequence"/>
</dbReference>
<feature type="transmembrane region" description="Helical" evidence="1">
    <location>
        <begin position="36"/>
        <end position="59"/>
    </location>
</feature>
<sequence length="78" mass="9173">MHLEYCARSVDQDEAEVTQCYYVVFKLFIFCARMRYIVFFVAIPVLIVVLLRTFLSVFLPRSTPKQGLWNPLSIEEAH</sequence>
<accession>A0A6A5SEC0</accession>
<dbReference type="AlphaFoldDB" id="A0A6A5SEC0"/>
<protein>
    <submittedName>
        <fullName evidence="2">Uncharacterized protein</fullName>
    </submittedName>
</protein>
<keyword evidence="3" id="KW-1185">Reference proteome</keyword>
<proteinExistence type="predicted"/>